<keyword evidence="6 8" id="KW-0472">Membrane</keyword>
<sequence>MITGNEFYNVMCAMAPLYFAMFVAYGSVKWWKIFTPQQCSGINRFVSVFAVPILSFHFISQNNPYKMDTMFILADTLSKIMVFVLLSLWAILFKSGGLDWLITLFSISTLPNTLVMGIPLLQAMYGNYTQNLMVQLVVLQCIIWYTLLLFLFELRAARMLIRTEFPGQVAGSIATIQVDDDVISLDGMDPLRTETETDMNGRIRLRIRRSVSSIPDSGFSSLSLTPRASNLSNAEIFSVNTPNRFFNGGQFYNGNNNETMFCNGDLGAFGFTRPGYGVSPRRLSGYASSDAYSLQPTPRASNFNELDVNGTGTPVWMKSPVAGRIFRHPSSPKMWEQRHVAKDINVPEKEISFRDALKVAPSPNAAGGGASMEEGVAGKDAAPVNVIGKQEMPSATVMVRLILTVVGRKLSRNPNTYSSLLGLVWSLISFKWNKPLPSIVAFSIKIISDAGLGMAMFSLGLFMALQPKMIPCGAKKATMGMLIRFISGPLFMAAASLIVGLKGSRLHAAIVQAALPQGIVPFVFAREYGLHPDLLSTLVIFGMIVSLPVTLLYYVLLGI</sequence>
<organism evidence="9 10">
    <name type="scientific">Arabis alpina</name>
    <name type="common">Alpine rock-cress</name>
    <dbReference type="NCBI Taxonomy" id="50452"/>
    <lineage>
        <taxon>Eukaryota</taxon>
        <taxon>Viridiplantae</taxon>
        <taxon>Streptophyta</taxon>
        <taxon>Embryophyta</taxon>
        <taxon>Tracheophyta</taxon>
        <taxon>Spermatophyta</taxon>
        <taxon>Magnoliopsida</taxon>
        <taxon>eudicotyledons</taxon>
        <taxon>Gunneridae</taxon>
        <taxon>Pentapetalae</taxon>
        <taxon>rosids</taxon>
        <taxon>malvids</taxon>
        <taxon>Brassicales</taxon>
        <taxon>Brassicaceae</taxon>
        <taxon>Arabideae</taxon>
        <taxon>Arabis</taxon>
    </lineage>
</organism>
<reference evidence="10" key="1">
    <citation type="journal article" date="2015" name="Nat. Plants">
        <title>Genome expansion of Arabis alpina linked with retrotransposition and reduced symmetric DNA methylation.</title>
        <authorList>
            <person name="Willing E.M."/>
            <person name="Rawat V."/>
            <person name="Mandakova T."/>
            <person name="Maumus F."/>
            <person name="James G.V."/>
            <person name="Nordstroem K.J."/>
            <person name="Becker C."/>
            <person name="Warthmann N."/>
            <person name="Chica C."/>
            <person name="Szarzynska B."/>
            <person name="Zytnicki M."/>
            <person name="Albani M.C."/>
            <person name="Kiefer C."/>
            <person name="Bergonzi S."/>
            <person name="Castaings L."/>
            <person name="Mateos J.L."/>
            <person name="Berns M.C."/>
            <person name="Bujdoso N."/>
            <person name="Piofczyk T."/>
            <person name="de Lorenzo L."/>
            <person name="Barrero-Sicilia C."/>
            <person name="Mateos I."/>
            <person name="Piednoel M."/>
            <person name="Hagmann J."/>
            <person name="Chen-Min-Tao R."/>
            <person name="Iglesias-Fernandez R."/>
            <person name="Schuster S.C."/>
            <person name="Alonso-Blanco C."/>
            <person name="Roudier F."/>
            <person name="Carbonero P."/>
            <person name="Paz-Ares J."/>
            <person name="Davis S.J."/>
            <person name="Pecinka A."/>
            <person name="Quesneville H."/>
            <person name="Colot V."/>
            <person name="Lysak M.A."/>
            <person name="Weigel D."/>
            <person name="Coupland G."/>
            <person name="Schneeberger K."/>
        </authorList>
    </citation>
    <scope>NUCLEOTIDE SEQUENCE [LARGE SCALE GENOMIC DNA]</scope>
    <source>
        <strain evidence="10">cv. Pajares</strain>
    </source>
</reference>
<dbReference type="PANTHER" id="PTHR31752">
    <property type="entry name" value="AUXIN EFFLUX CARRIER COMPONENT 1B-RELATED"/>
    <property type="match status" value="1"/>
</dbReference>
<dbReference type="Proteomes" id="UP000029120">
    <property type="component" value="Chromosome 2"/>
</dbReference>
<dbReference type="GO" id="GO:1901332">
    <property type="term" value="P:negative regulation of lateral root development"/>
    <property type="evidence" value="ECO:0007669"/>
    <property type="project" value="EnsemblPlants"/>
</dbReference>
<dbReference type="eggNOG" id="ENOG502QVQM">
    <property type="taxonomic scope" value="Eukaryota"/>
</dbReference>
<feature type="transmembrane region" description="Helical" evidence="8">
    <location>
        <begin position="537"/>
        <end position="556"/>
    </location>
</feature>
<protein>
    <recommendedName>
        <fullName evidence="8">Auxin efflux carrier component</fullName>
    </recommendedName>
</protein>
<evidence type="ECO:0000256" key="3">
    <source>
        <dbReference type="ARBA" id="ARBA00022448"/>
    </source>
</evidence>
<feature type="transmembrane region" description="Helical" evidence="8">
    <location>
        <begin position="477"/>
        <end position="500"/>
    </location>
</feature>
<proteinExistence type="inferred from homology"/>
<evidence type="ECO:0000256" key="2">
    <source>
        <dbReference type="ARBA" id="ARBA00009177"/>
    </source>
</evidence>
<feature type="transmembrane region" description="Helical" evidence="8">
    <location>
        <begin position="100"/>
        <end position="120"/>
    </location>
</feature>
<dbReference type="OrthoDB" id="1373506at2759"/>
<comment type="function">
    <text evidence="8">May act as a component of the auxin efflux carrier.</text>
</comment>
<dbReference type="NCBIfam" id="TIGR00946">
    <property type="entry name" value="2a69"/>
    <property type="match status" value="1"/>
</dbReference>
<evidence type="ECO:0000313" key="10">
    <source>
        <dbReference type="Proteomes" id="UP000029120"/>
    </source>
</evidence>
<feature type="transmembrane region" description="Helical" evidence="8">
    <location>
        <begin position="6"/>
        <end position="28"/>
    </location>
</feature>
<name>A0A087HJ10_ARAAL</name>
<feature type="transmembrane region" description="Helical" evidence="8">
    <location>
        <begin position="506"/>
        <end position="525"/>
    </location>
</feature>
<comment type="similarity">
    <text evidence="2 8">Belongs to the auxin efflux carrier (TC 2.A.69.1) family.</text>
</comment>
<feature type="transmembrane region" description="Helical" evidence="8">
    <location>
        <begin position="439"/>
        <end position="465"/>
    </location>
</feature>
<dbReference type="InterPro" id="IPR051107">
    <property type="entry name" value="Auxin_Efflux_Carrier"/>
</dbReference>
<dbReference type="Gramene" id="KFK42112">
    <property type="protein sequence ID" value="KFK42112"/>
    <property type="gene ID" value="AALP_AA2G212500"/>
</dbReference>
<gene>
    <name evidence="9" type="ordered locus">AALP_Aa2g212500</name>
</gene>
<keyword evidence="5 8" id="KW-1133">Transmembrane helix</keyword>
<dbReference type="Pfam" id="PF03547">
    <property type="entry name" value="Mem_trans"/>
    <property type="match status" value="1"/>
</dbReference>
<evidence type="ECO:0000256" key="6">
    <source>
        <dbReference type="ARBA" id="ARBA00023136"/>
    </source>
</evidence>
<comment type="subcellular location">
    <subcellularLocation>
        <location evidence="1">Endomembrane system</location>
        <topology evidence="1">Multi-pass membrane protein</topology>
    </subcellularLocation>
    <subcellularLocation>
        <location evidence="8">Membrane</location>
        <topology evidence="8">Multi-pass membrane protein</topology>
    </subcellularLocation>
</comment>
<evidence type="ECO:0000256" key="4">
    <source>
        <dbReference type="ARBA" id="ARBA00022692"/>
    </source>
</evidence>
<evidence type="ECO:0000313" key="9">
    <source>
        <dbReference type="EMBL" id="KFK42112.1"/>
    </source>
</evidence>
<evidence type="ECO:0000256" key="8">
    <source>
        <dbReference type="RuleBase" id="RU362108"/>
    </source>
</evidence>
<dbReference type="PANTHER" id="PTHR31752:SF56">
    <property type="entry name" value="AUXIN EFFLUX CARRIER COMPONENT 6"/>
    <property type="match status" value="1"/>
</dbReference>
<feature type="transmembrane region" description="Helical" evidence="8">
    <location>
        <begin position="132"/>
        <end position="152"/>
    </location>
</feature>
<dbReference type="GO" id="GO:0010540">
    <property type="term" value="P:basipetal auxin transport"/>
    <property type="evidence" value="ECO:0007669"/>
    <property type="project" value="EnsemblPlants"/>
</dbReference>
<evidence type="ECO:0000256" key="7">
    <source>
        <dbReference type="ARBA" id="ARBA00023294"/>
    </source>
</evidence>
<dbReference type="OMA" id="GRNPLCT"/>
<dbReference type="GO" id="GO:0010105">
    <property type="term" value="P:negative regulation of ethylene-activated signaling pathway"/>
    <property type="evidence" value="ECO:0007669"/>
    <property type="project" value="EnsemblPlants"/>
</dbReference>
<accession>A0A087HJ10</accession>
<dbReference type="InterPro" id="IPR004776">
    <property type="entry name" value="Mem_transp_PIN-like"/>
</dbReference>
<dbReference type="EMBL" id="CM002870">
    <property type="protein sequence ID" value="KFK42112.1"/>
    <property type="molecule type" value="Genomic_DNA"/>
</dbReference>
<keyword evidence="7 8" id="KW-0927">Auxin signaling pathway</keyword>
<comment type="caution">
    <text evidence="8">Lacks conserved residue(s) required for the propagation of feature annotation.</text>
</comment>
<keyword evidence="4 8" id="KW-0812">Transmembrane</keyword>
<dbReference type="InterPro" id="IPR014024">
    <property type="entry name" value="Auxin_eff_plant"/>
</dbReference>
<evidence type="ECO:0000256" key="1">
    <source>
        <dbReference type="ARBA" id="ARBA00004127"/>
    </source>
</evidence>
<dbReference type="GO" id="GO:0048767">
    <property type="term" value="P:root hair elongation"/>
    <property type="evidence" value="ECO:0007669"/>
    <property type="project" value="EnsemblPlants"/>
</dbReference>
<feature type="transmembrane region" description="Helical" evidence="8">
    <location>
        <begin position="71"/>
        <end position="93"/>
    </location>
</feature>
<dbReference type="GO" id="GO:0005886">
    <property type="term" value="C:plasma membrane"/>
    <property type="evidence" value="ECO:0007669"/>
    <property type="project" value="TreeGrafter"/>
</dbReference>
<evidence type="ECO:0000256" key="5">
    <source>
        <dbReference type="ARBA" id="ARBA00022989"/>
    </source>
</evidence>
<keyword evidence="10" id="KW-1185">Reference proteome</keyword>
<keyword evidence="3 8" id="KW-0813">Transport</keyword>
<dbReference type="GO" id="GO:0010329">
    <property type="term" value="F:auxin efflux transmembrane transporter activity"/>
    <property type="evidence" value="ECO:0007669"/>
    <property type="project" value="TreeGrafter"/>
</dbReference>
<dbReference type="AlphaFoldDB" id="A0A087HJ10"/>
<dbReference type="GO" id="GO:0005783">
    <property type="term" value="C:endoplasmic reticulum"/>
    <property type="evidence" value="ECO:0007669"/>
    <property type="project" value="TreeGrafter"/>
</dbReference>
<dbReference type="GO" id="GO:0009734">
    <property type="term" value="P:auxin-activated signaling pathway"/>
    <property type="evidence" value="ECO:0007669"/>
    <property type="project" value="UniProtKB-UniRule"/>
</dbReference>